<evidence type="ECO:0000313" key="2">
    <source>
        <dbReference type="EMBL" id="MCF2531663.1"/>
    </source>
</evidence>
<evidence type="ECO:0000313" key="3">
    <source>
        <dbReference type="Proteomes" id="UP001165378"/>
    </source>
</evidence>
<dbReference type="RefSeq" id="WP_235056309.1">
    <property type="nucleotide sequence ID" value="NZ_JAKFHA010000025.1"/>
</dbReference>
<dbReference type="InterPro" id="IPR053140">
    <property type="entry name" value="GDSL_Rv0518-like"/>
</dbReference>
<accession>A0AA41Q506</accession>
<proteinExistence type="predicted"/>
<feature type="domain" description="SGNH hydrolase-type esterase" evidence="1">
    <location>
        <begin position="48"/>
        <end position="223"/>
    </location>
</feature>
<dbReference type="EMBL" id="JAKFHA010000025">
    <property type="protein sequence ID" value="MCF2531663.1"/>
    <property type="molecule type" value="Genomic_DNA"/>
</dbReference>
<reference evidence="2" key="1">
    <citation type="submission" date="2022-01" db="EMBL/GenBank/DDBJ databases">
        <title>Genome-Based Taxonomic Classification of the Phylum Actinobacteria.</title>
        <authorList>
            <person name="Gao Y."/>
        </authorList>
    </citation>
    <scope>NUCLEOTIDE SEQUENCE</scope>
    <source>
        <strain evidence="2">KLBMP 8922</strain>
    </source>
</reference>
<dbReference type="Pfam" id="PF13472">
    <property type="entry name" value="Lipase_GDSL_2"/>
    <property type="match status" value="1"/>
</dbReference>
<dbReference type="PANTHER" id="PTHR43784">
    <property type="entry name" value="GDSL-LIKE LIPASE/ACYLHYDROLASE, PUTATIVE (AFU_ORTHOLOGUE AFUA_2G00820)-RELATED"/>
    <property type="match status" value="1"/>
</dbReference>
<sequence length="246" mass="25713">MTGTGTGMGTGIGGGTGVATPMDDSAYRLDRAEEAALLAGAHWTRMAVIGDSIAEGIGEATEGFPDQGWADSVAEALDRARPGLAYLNLGKRDLRADAIRATQLAPALAFDPDLAVVVAGGNDLLRSRFEIEPVAEHIEAMVTAFRATGADVVTVGLFDASGSPYMPEEFRGVMRDRIHELNDRTWEIALAHGAVHVDCTNHPGAADPAIYGSDGLHGNRRGHSFTAGVAIRTLGARLGNGTSARH</sequence>
<comment type="caution">
    <text evidence="2">The sequence shown here is derived from an EMBL/GenBank/DDBJ whole genome shotgun (WGS) entry which is preliminary data.</text>
</comment>
<protein>
    <submittedName>
        <fullName evidence="2">SGNH/GDSL hydrolase family protein</fullName>
    </submittedName>
</protein>
<dbReference type="Proteomes" id="UP001165378">
    <property type="component" value="Unassembled WGS sequence"/>
</dbReference>
<dbReference type="Gene3D" id="3.40.50.1110">
    <property type="entry name" value="SGNH hydrolase"/>
    <property type="match status" value="1"/>
</dbReference>
<name>A0AA41Q506_9ACTN</name>
<dbReference type="InterPro" id="IPR013830">
    <property type="entry name" value="SGNH_hydro"/>
</dbReference>
<gene>
    <name evidence="2" type="ORF">LZ495_31210</name>
</gene>
<dbReference type="PANTHER" id="PTHR43784:SF2">
    <property type="entry name" value="GDSL-LIKE LIPASE_ACYLHYDROLASE, PUTATIVE (AFU_ORTHOLOGUE AFUA_2G00820)-RELATED"/>
    <property type="match status" value="1"/>
</dbReference>
<evidence type="ECO:0000259" key="1">
    <source>
        <dbReference type="Pfam" id="PF13472"/>
    </source>
</evidence>
<keyword evidence="3" id="KW-1185">Reference proteome</keyword>
<dbReference type="GO" id="GO:0016787">
    <property type="term" value="F:hydrolase activity"/>
    <property type="evidence" value="ECO:0007669"/>
    <property type="project" value="UniProtKB-KW"/>
</dbReference>
<dbReference type="AlphaFoldDB" id="A0AA41Q506"/>
<dbReference type="CDD" id="cd01832">
    <property type="entry name" value="SGNH_hydrolase_like_1"/>
    <property type="match status" value="1"/>
</dbReference>
<organism evidence="2 3">
    <name type="scientific">Yinghuangia soli</name>
    <dbReference type="NCBI Taxonomy" id="2908204"/>
    <lineage>
        <taxon>Bacteria</taxon>
        <taxon>Bacillati</taxon>
        <taxon>Actinomycetota</taxon>
        <taxon>Actinomycetes</taxon>
        <taxon>Kitasatosporales</taxon>
        <taxon>Streptomycetaceae</taxon>
        <taxon>Yinghuangia</taxon>
    </lineage>
</organism>
<keyword evidence="2" id="KW-0378">Hydrolase</keyword>
<dbReference type="SUPFAM" id="SSF52266">
    <property type="entry name" value="SGNH hydrolase"/>
    <property type="match status" value="1"/>
</dbReference>
<dbReference type="InterPro" id="IPR036514">
    <property type="entry name" value="SGNH_hydro_sf"/>
</dbReference>